<gene>
    <name evidence="1" type="ORF">GX656_02430</name>
</gene>
<protein>
    <submittedName>
        <fullName evidence="1">Uncharacterized protein</fullName>
    </submittedName>
</protein>
<dbReference type="EMBL" id="JAAZBX010000007">
    <property type="protein sequence ID" value="NLD25473.1"/>
    <property type="molecule type" value="Genomic_DNA"/>
</dbReference>
<sequence length="74" mass="8935">MRLSNEDYLMISQIVNTEIYHLNEKLSKFENILKKSLKKKRIDDSWMSYDELSKNIIALSGDEYYRDFNIVRVQ</sequence>
<evidence type="ECO:0000313" key="1">
    <source>
        <dbReference type="EMBL" id="NLD25473.1"/>
    </source>
</evidence>
<dbReference type="Proteomes" id="UP000545876">
    <property type="component" value="Unassembled WGS sequence"/>
</dbReference>
<evidence type="ECO:0000313" key="2">
    <source>
        <dbReference type="Proteomes" id="UP000545876"/>
    </source>
</evidence>
<organism evidence="1 2">
    <name type="scientific">Candidatus Dojkabacteria bacterium</name>
    <dbReference type="NCBI Taxonomy" id="2099670"/>
    <lineage>
        <taxon>Bacteria</taxon>
        <taxon>Candidatus Dojkabacteria</taxon>
    </lineage>
</organism>
<proteinExistence type="predicted"/>
<accession>A0A847D1X4</accession>
<comment type="caution">
    <text evidence="1">The sequence shown here is derived from an EMBL/GenBank/DDBJ whole genome shotgun (WGS) entry which is preliminary data.</text>
</comment>
<name>A0A847D1X4_9BACT</name>
<reference evidence="1 2" key="1">
    <citation type="journal article" date="2020" name="Biotechnol. Biofuels">
        <title>New insights from the biogas microbiome by comprehensive genome-resolved metagenomics of nearly 1600 species originating from multiple anaerobic digesters.</title>
        <authorList>
            <person name="Campanaro S."/>
            <person name="Treu L."/>
            <person name="Rodriguez-R L.M."/>
            <person name="Kovalovszki A."/>
            <person name="Ziels R.M."/>
            <person name="Maus I."/>
            <person name="Zhu X."/>
            <person name="Kougias P.G."/>
            <person name="Basile A."/>
            <person name="Luo G."/>
            <person name="Schluter A."/>
            <person name="Konstantinidis K.T."/>
            <person name="Angelidaki I."/>
        </authorList>
    </citation>
    <scope>NUCLEOTIDE SEQUENCE [LARGE SCALE GENOMIC DNA]</scope>
    <source>
        <strain evidence="1">AS06rmzACSIP_65</strain>
    </source>
</reference>
<dbReference type="AlphaFoldDB" id="A0A847D1X4"/>